<sequence length="68" mass="7527">SAFLESQICLPLREIIWDPVDSEGVVWFRLEVLSIFAGDRFILQVSLIIAGFKHSIAIVSLLPNGNAT</sequence>
<proteinExistence type="predicted"/>
<dbReference type="AlphaFoldDB" id="A0A0K2TX09"/>
<feature type="non-terminal residue" evidence="1">
    <location>
        <position position="1"/>
    </location>
</feature>
<name>A0A0K2TX09_LEPSM</name>
<reference evidence="1" key="1">
    <citation type="submission" date="2014-05" db="EMBL/GenBank/DDBJ databases">
        <authorList>
            <person name="Chronopoulou M."/>
        </authorList>
    </citation>
    <scope>NUCLEOTIDE SEQUENCE</scope>
    <source>
        <tissue evidence="1">Whole organism</tissue>
    </source>
</reference>
<dbReference type="EMBL" id="HACA01012999">
    <property type="protein sequence ID" value="CDW30360.1"/>
    <property type="molecule type" value="Transcribed_RNA"/>
</dbReference>
<protein>
    <submittedName>
        <fullName evidence="1">Uncharacterized protein</fullName>
    </submittedName>
</protein>
<organism evidence="1">
    <name type="scientific">Lepeophtheirus salmonis</name>
    <name type="common">Salmon louse</name>
    <name type="synonym">Caligus salmonis</name>
    <dbReference type="NCBI Taxonomy" id="72036"/>
    <lineage>
        <taxon>Eukaryota</taxon>
        <taxon>Metazoa</taxon>
        <taxon>Ecdysozoa</taxon>
        <taxon>Arthropoda</taxon>
        <taxon>Crustacea</taxon>
        <taxon>Multicrustacea</taxon>
        <taxon>Hexanauplia</taxon>
        <taxon>Copepoda</taxon>
        <taxon>Siphonostomatoida</taxon>
        <taxon>Caligidae</taxon>
        <taxon>Lepeophtheirus</taxon>
    </lineage>
</organism>
<evidence type="ECO:0000313" key="1">
    <source>
        <dbReference type="EMBL" id="CDW30360.1"/>
    </source>
</evidence>
<accession>A0A0K2TX09</accession>